<organism evidence="2 7">
    <name type="scientific">Phytophthora rubi</name>
    <dbReference type="NCBI Taxonomy" id="129364"/>
    <lineage>
        <taxon>Eukaryota</taxon>
        <taxon>Sar</taxon>
        <taxon>Stramenopiles</taxon>
        <taxon>Oomycota</taxon>
        <taxon>Peronosporomycetes</taxon>
        <taxon>Peronosporales</taxon>
        <taxon>Peronosporaceae</taxon>
        <taxon>Phytophthora</taxon>
    </lineage>
</organism>
<accession>A0A6A3NKN4</accession>
<dbReference type="Proteomes" id="UP000429607">
    <property type="component" value="Unassembled WGS sequence"/>
</dbReference>
<evidence type="ECO:0000313" key="3">
    <source>
        <dbReference type="EMBL" id="KAE9048546.1"/>
    </source>
</evidence>
<evidence type="ECO:0000313" key="5">
    <source>
        <dbReference type="Proteomes" id="UP000429607"/>
    </source>
</evidence>
<dbReference type="Proteomes" id="UP000435112">
    <property type="component" value="Unassembled WGS sequence"/>
</dbReference>
<evidence type="ECO:0000313" key="2">
    <source>
        <dbReference type="EMBL" id="KAE9042155.1"/>
    </source>
</evidence>
<protein>
    <submittedName>
        <fullName evidence="2">Uncharacterized protein</fullName>
    </submittedName>
</protein>
<feature type="compositionally biased region" description="Polar residues" evidence="1">
    <location>
        <begin position="62"/>
        <end position="72"/>
    </location>
</feature>
<dbReference type="OrthoDB" id="126379at2759"/>
<proteinExistence type="predicted"/>
<feature type="compositionally biased region" description="Basic residues" evidence="1">
    <location>
        <begin position="178"/>
        <end position="192"/>
    </location>
</feature>
<dbReference type="EMBL" id="QXFV01000145">
    <property type="protein sequence ID" value="KAE9048546.1"/>
    <property type="molecule type" value="Genomic_DNA"/>
</dbReference>
<gene>
    <name evidence="3" type="ORF">PR001_g3769</name>
    <name evidence="2" type="ORF">PR002_g4065</name>
    <name evidence="4" type="ORF">PR003_g3009</name>
</gene>
<keyword evidence="6" id="KW-1185">Reference proteome</keyword>
<evidence type="ECO:0000313" key="6">
    <source>
        <dbReference type="Proteomes" id="UP000434957"/>
    </source>
</evidence>
<dbReference type="EMBL" id="QXFT01000100">
    <property type="protein sequence ID" value="KAE9355122.1"/>
    <property type="molecule type" value="Genomic_DNA"/>
</dbReference>
<comment type="caution">
    <text evidence="2">The sequence shown here is derived from an EMBL/GenBank/DDBJ whole genome shotgun (WGS) entry which is preliminary data.</text>
</comment>
<feature type="region of interest" description="Disordered" evidence="1">
    <location>
        <begin position="1"/>
        <end position="81"/>
    </location>
</feature>
<evidence type="ECO:0000256" key="1">
    <source>
        <dbReference type="SAM" id="MobiDB-lite"/>
    </source>
</evidence>
<evidence type="ECO:0000313" key="4">
    <source>
        <dbReference type="EMBL" id="KAE9355122.1"/>
    </source>
</evidence>
<feature type="compositionally biased region" description="Basic and acidic residues" evidence="1">
    <location>
        <begin position="140"/>
        <end position="150"/>
    </location>
</feature>
<dbReference type="EMBL" id="QXFU01000154">
    <property type="protein sequence ID" value="KAE9042155.1"/>
    <property type="molecule type" value="Genomic_DNA"/>
</dbReference>
<feature type="compositionally biased region" description="Polar residues" evidence="1">
    <location>
        <begin position="21"/>
        <end position="30"/>
    </location>
</feature>
<feature type="region of interest" description="Disordered" evidence="1">
    <location>
        <begin position="134"/>
        <end position="202"/>
    </location>
</feature>
<evidence type="ECO:0000313" key="7">
    <source>
        <dbReference type="Proteomes" id="UP000435112"/>
    </source>
</evidence>
<dbReference type="Proteomes" id="UP000434957">
    <property type="component" value="Unassembled WGS sequence"/>
</dbReference>
<name>A0A6A3NKN4_9STRA</name>
<dbReference type="AlphaFoldDB" id="A0A6A3NKN4"/>
<feature type="compositionally biased region" description="Low complexity" evidence="1">
    <location>
        <begin position="1"/>
        <end position="12"/>
    </location>
</feature>
<sequence length="251" mass="29159">MSEDAASSSSSARSHDRSGSPRWSSTQSTERSLRRSVLRTMEKSVVFRMRTEEKLSAGRGRQATSSSAQTMRLKQRETDDTDVHETLVELYAGAESKKQWLNSEEETFRRGEEQLSSLQREHAELLETLKKCKRRRKERARIQDMLRGPRSEGGSFDSDERSSSSGNSSDSDHSSVREHRRRSSTSHHHRSRKDVARKERKKLRRFRSDVSLRFQLLQSERRRSDLQVEKAMTDLRREYADSCLFGNSLNF</sequence>
<reference evidence="5 7" key="1">
    <citation type="submission" date="2018-09" db="EMBL/GenBank/DDBJ databases">
        <title>Genomic investigation of the strawberry pathogen Phytophthora fragariae indicates pathogenicity is determined by transcriptional variation in three key races.</title>
        <authorList>
            <person name="Adams T.M."/>
            <person name="Armitage A.D."/>
            <person name="Sobczyk M.K."/>
            <person name="Bates H.J."/>
            <person name="Dunwell J.M."/>
            <person name="Nellist C.F."/>
            <person name="Harrison R.J."/>
        </authorList>
    </citation>
    <scope>NUCLEOTIDE SEQUENCE [LARGE SCALE GENOMIC DNA]</scope>
    <source>
        <strain evidence="3 5">SCRP249</strain>
        <strain evidence="2 7">SCRP324</strain>
        <strain evidence="4 6">SCRP333</strain>
    </source>
</reference>